<dbReference type="RefSeq" id="XP_004386371.1">
    <property type="nucleotide sequence ID" value="XM_004386314.2"/>
</dbReference>
<protein>
    <recommendedName>
        <fullName evidence="9">tRNA-uridine aminocarboxypropyltransferase 1</fullName>
        <ecNumber evidence="2">2.5.1.25</ecNumber>
    </recommendedName>
    <alternativeName>
        <fullName evidence="10">DTW domain-containing protein 1</fullName>
    </alternativeName>
</protein>
<evidence type="ECO:0000256" key="2">
    <source>
        <dbReference type="ARBA" id="ARBA00012386"/>
    </source>
</evidence>
<dbReference type="InterPro" id="IPR005636">
    <property type="entry name" value="DTW"/>
</dbReference>
<keyword evidence="4" id="KW-0949">S-adenosyl-L-methionine</keyword>
<organism evidence="14 15">
    <name type="scientific">Trichechus manatus latirostris</name>
    <name type="common">Florida manatee</name>
    <dbReference type="NCBI Taxonomy" id="127582"/>
    <lineage>
        <taxon>Eukaryota</taxon>
        <taxon>Metazoa</taxon>
        <taxon>Chordata</taxon>
        <taxon>Craniata</taxon>
        <taxon>Vertebrata</taxon>
        <taxon>Euteleostomi</taxon>
        <taxon>Mammalia</taxon>
        <taxon>Eutheria</taxon>
        <taxon>Afrotheria</taxon>
        <taxon>Sirenia</taxon>
        <taxon>Trichechidae</taxon>
        <taxon>Trichechus</taxon>
    </lineage>
</organism>
<feature type="compositionally biased region" description="Basic and acidic residues" evidence="12">
    <location>
        <begin position="166"/>
        <end position="183"/>
    </location>
</feature>
<evidence type="ECO:0000256" key="8">
    <source>
        <dbReference type="ARBA" id="ARBA00038290"/>
    </source>
</evidence>
<dbReference type="EC" id="2.5.1.25" evidence="2"/>
<proteinExistence type="inferred from homology"/>
<dbReference type="RefSeq" id="XP_023596432.1">
    <property type="nucleotide sequence ID" value="XM_023740664.1"/>
</dbReference>
<keyword evidence="5" id="KW-0819">tRNA processing</keyword>
<evidence type="ECO:0000256" key="4">
    <source>
        <dbReference type="ARBA" id="ARBA00022691"/>
    </source>
</evidence>
<evidence type="ECO:0000256" key="10">
    <source>
        <dbReference type="ARBA" id="ARBA00042508"/>
    </source>
</evidence>
<dbReference type="GO" id="GO:0005634">
    <property type="term" value="C:nucleus"/>
    <property type="evidence" value="ECO:0007669"/>
    <property type="project" value="UniProtKB-SubCell"/>
</dbReference>
<reference evidence="15 16" key="1">
    <citation type="submission" date="2025-04" db="UniProtKB">
        <authorList>
            <consortium name="RefSeq"/>
        </authorList>
    </citation>
    <scope>IDENTIFICATION</scope>
</reference>
<dbReference type="KEGG" id="tmu:101360961"/>
<dbReference type="PANTHER" id="PTHR15627">
    <property type="entry name" value="NATURAL KILLER CELL-SPECIFIC ANTIGEN KLIP1"/>
    <property type="match status" value="1"/>
</dbReference>
<comment type="function">
    <text evidence="7">Catalyzes the formation of 3-(3-amino-3-carboxypropyl)uridine (acp3U) at position 20 in the D-loop of several cytoplasmic tRNAs (acp3U(20)).</text>
</comment>
<dbReference type="PANTHER" id="PTHR15627:SF8">
    <property type="entry name" value="TRNA-URIDINE AMINOCARBOXYPROPYLTRANSFERASE 1"/>
    <property type="match status" value="1"/>
</dbReference>
<evidence type="ECO:0000259" key="13">
    <source>
        <dbReference type="SMART" id="SM01144"/>
    </source>
</evidence>
<dbReference type="Proteomes" id="UP000248480">
    <property type="component" value="Unplaced"/>
</dbReference>
<evidence type="ECO:0000256" key="7">
    <source>
        <dbReference type="ARBA" id="ARBA00037050"/>
    </source>
</evidence>
<evidence type="ECO:0000256" key="11">
    <source>
        <dbReference type="ARBA" id="ARBA00048718"/>
    </source>
</evidence>
<evidence type="ECO:0000313" key="16">
    <source>
        <dbReference type="RefSeq" id="XP_023596432.1"/>
    </source>
</evidence>
<keyword evidence="3" id="KW-0808">Transferase</keyword>
<evidence type="ECO:0000256" key="9">
    <source>
        <dbReference type="ARBA" id="ARBA00039242"/>
    </source>
</evidence>
<dbReference type="GO" id="GO:0016432">
    <property type="term" value="F:tRNA-uridine aminocarboxypropyltransferase activity"/>
    <property type="evidence" value="ECO:0007669"/>
    <property type="project" value="UniProtKB-EC"/>
</dbReference>
<dbReference type="STRING" id="127582.A0A2Y9E541"/>
<dbReference type="InterPro" id="IPR051521">
    <property type="entry name" value="tRNA_Mod/Golgi_Maint"/>
</dbReference>
<keyword evidence="6" id="KW-0539">Nucleus</keyword>
<evidence type="ECO:0000313" key="14">
    <source>
        <dbReference type="Proteomes" id="UP000248480"/>
    </source>
</evidence>
<keyword evidence="14" id="KW-1185">Reference proteome</keyword>
<gene>
    <name evidence="15 16" type="primary">DTWD1</name>
</gene>
<dbReference type="GeneID" id="101360961"/>
<comment type="subcellular location">
    <subcellularLocation>
        <location evidence="1">Nucleus</location>
    </subcellularLocation>
</comment>
<evidence type="ECO:0000256" key="5">
    <source>
        <dbReference type="ARBA" id="ARBA00022694"/>
    </source>
</evidence>
<evidence type="ECO:0000256" key="12">
    <source>
        <dbReference type="SAM" id="MobiDB-lite"/>
    </source>
</evidence>
<feature type="region of interest" description="Disordered" evidence="12">
    <location>
        <begin position="163"/>
        <end position="184"/>
    </location>
</feature>
<evidence type="ECO:0000313" key="15">
    <source>
        <dbReference type="RefSeq" id="XP_004386371.1"/>
    </source>
</evidence>
<sequence>MSFNQPVFLKESEEKNSKFVEIQQSQTTSVVSEDPLQNLCLASQEVLQKAQQSGRSKCLKCGGSRMFYCYTCYVPVENVPTEQIPVVKLPLKIDIIKHPNETDGKSTAIHAKLLAPEFVDIYTYPCIPEYEEKDHEVALVFPGPKSVSVKDISSHLQKRIQNTVRGKNDDSDKPSFKLKKTEGQEGCDLNDSKWKSTTLKKVIFIDSTWNQTNKIFTDERLQGLLQVELKSRKTCFWRHQKGKPDTFLSTIEAIYYFLVDYHTDVLKEKYIGQYDNLLFFYSFMYQLIKNAKCSGDKETRKLIH</sequence>
<dbReference type="OrthoDB" id="3173at2759"/>
<dbReference type="CTD" id="56986"/>
<evidence type="ECO:0000256" key="3">
    <source>
        <dbReference type="ARBA" id="ARBA00022679"/>
    </source>
</evidence>
<evidence type="ECO:0000256" key="1">
    <source>
        <dbReference type="ARBA" id="ARBA00004123"/>
    </source>
</evidence>
<dbReference type="GO" id="GO:0006400">
    <property type="term" value="P:tRNA modification"/>
    <property type="evidence" value="ECO:0007669"/>
    <property type="project" value="TreeGrafter"/>
</dbReference>
<accession>A0A2Y9E541</accession>
<comment type="catalytic activity">
    <reaction evidence="11">
        <text>a uridine in tRNA + S-adenosyl-L-methionine = a 3-[(3S)-3-amino-3-carboxypropyl]uridine in tRNA + S-methyl-5'-thioadenosine + H(+)</text>
        <dbReference type="Rhea" id="RHEA:62432"/>
        <dbReference type="Rhea" id="RHEA-COMP:13339"/>
        <dbReference type="Rhea" id="RHEA-COMP:16092"/>
        <dbReference type="ChEBI" id="CHEBI:15378"/>
        <dbReference type="ChEBI" id="CHEBI:17509"/>
        <dbReference type="ChEBI" id="CHEBI:59789"/>
        <dbReference type="ChEBI" id="CHEBI:65315"/>
        <dbReference type="ChEBI" id="CHEBI:82930"/>
        <dbReference type="EC" id="2.5.1.25"/>
    </reaction>
</comment>
<name>A0A2Y9E541_TRIMA</name>
<dbReference type="Pfam" id="PF03942">
    <property type="entry name" value="DTW"/>
    <property type="match status" value="1"/>
</dbReference>
<evidence type="ECO:0000256" key="6">
    <source>
        <dbReference type="ARBA" id="ARBA00023242"/>
    </source>
</evidence>
<comment type="similarity">
    <text evidence="8">Belongs to the TDD superfamily. DTWD1 family.</text>
</comment>
<feature type="domain" description="DTW" evidence="13">
    <location>
        <begin position="65"/>
        <end position="293"/>
    </location>
</feature>
<dbReference type="AlphaFoldDB" id="A0A2Y9E541"/>
<dbReference type="SMART" id="SM01144">
    <property type="entry name" value="DTW"/>
    <property type="match status" value="1"/>
</dbReference>